<evidence type="ECO:0000313" key="7">
    <source>
        <dbReference type="EMBL" id="MBJ7594919.1"/>
    </source>
</evidence>
<keyword evidence="6" id="KW-0472">Membrane</keyword>
<evidence type="ECO:0000256" key="4">
    <source>
        <dbReference type="ARBA" id="ARBA00048421"/>
    </source>
</evidence>
<comment type="catalytic activity">
    <reaction evidence="4">
        <text>a 1,2-diacyl-sn-glycero-3-phosphocholine + H2O = phosphocholine + a 1,2-diacyl-sn-glycerol + H(+)</text>
        <dbReference type="Rhea" id="RHEA:10604"/>
        <dbReference type="ChEBI" id="CHEBI:15377"/>
        <dbReference type="ChEBI" id="CHEBI:15378"/>
        <dbReference type="ChEBI" id="CHEBI:17815"/>
        <dbReference type="ChEBI" id="CHEBI:57643"/>
        <dbReference type="ChEBI" id="CHEBI:295975"/>
        <dbReference type="EC" id="3.1.4.3"/>
    </reaction>
    <physiologicalReaction direction="left-to-right" evidence="4">
        <dbReference type="Rhea" id="RHEA:10605"/>
    </physiologicalReaction>
</comment>
<keyword evidence="3" id="KW-0378">Hydrolase</keyword>
<dbReference type="EC" id="3.1.4.3" evidence="2"/>
<keyword evidence="6" id="KW-1133">Transmembrane helix</keyword>
<dbReference type="PANTHER" id="PTHR31956:SF1">
    <property type="entry name" value="NON-SPECIFIC PHOSPHOLIPASE C1"/>
    <property type="match status" value="1"/>
</dbReference>
<gene>
    <name evidence="7" type="ORF">JF886_08675</name>
</gene>
<accession>A0A934N617</accession>
<feature type="region of interest" description="Disordered" evidence="5">
    <location>
        <begin position="500"/>
        <end position="564"/>
    </location>
</feature>
<evidence type="ECO:0000256" key="3">
    <source>
        <dbReference type="ARBA" id="ARBA00022801"/>
    </source>
</evidence>
<dbReference type="GO" id="GO:0034480">
    <property type="term" value="F:phosphatidylcholine phospholipase C activity"/>
    <property type="evidence" value="ECO:0007669"/>
    <property type="project" value="UniProtKB-EC"/>
</dbReference>
<dbReference type="PROSITE" id="PS51318">
    <property type="entry name" value="TAT"/>
    <property type="match status" value="1"/>
</dbReference>
<keyword evidence="6" id="KW-0812">Transmembrane</keyword>
<reference evidence="7 8" key="1">
    <citation type="submission" date="2020-10" db="EMBL/GenBank/DDBJ databases">
        <title>Ca. Dormibacterota MAGs.</title>
        <authorList>
            <person name="Montgomery K."/>
        </authorList>
    </citation>
    <scope>NUCLEOTIDE SEQUENCE [LARGE SCALE GENOMIC DNA]</scope>
    <source>
        <strain evidence="7">SC8812_S17_18</strain>
    </source>
</reference>
<dbReference type="AlphaFoldDB" id="A0A934N617"/>
<dbReference type="PANTHER" id="PTHR31956">
    <property type="entry name" value="NON-SPECIFIC PHOSPHOLIPASE C4-RELATED"/>
    <property type="match status" value="1"/>
</dbReference>
<comment type="caution">
    <text evidence="7">The sequence shown here is derived from an EMBL/GenBank/DDBJ whole genome shotgun (WGS) entry which is preliminary data.</text>
</comment>
<name>A0A934N617_9BACT</name>
<feature type="compositionally biased region" description="Pro residues" evidence="5">
    <location>
        <begin position="555"/>
        <end position="564"/>
    </location>
</feature>
<dbReference type="InterPro" id="IPR017850">
    <property type="entry name" value="Alkaline_phosphatase_core_sf"/>
</dbReference>
<evidence type="ECO:0000256" key="5">
    <source>
        <dbReference type="SAM" id="MobiDB-lite"/>
    </source>
</evidence>
<dbReference type="Proteomes" id="UP000606991">
    <property type="component" value="Unassembled WGS sequence"/>
</dbReference>
<feature type="transmembrane region" description="Helical" evidence="6">
    <location>
        <begin position="569"/>
        <end position="590"/>
    </location>
</feature>
<dbReference type="Gene3D" id="3.40.720.10">
    <property type="entry name" value="Alkaline Phosphatase, subunit A"/>
    <property type="match status" value="2"/>
</dbReference>
<organism evidence="7 8">
    <name type="scientific">Candidatus Aeolococcus gillhamiae</name>
    <dbReference type="NCBI Taxonomy" id="3127015"/>
    <lineage>
        <taxon>Bacteria</taxon>
        <taxon>Bacillati</taxon>
        <taxon>Candidatus Dormiibacterota</taxon>
        <taxon>Candidatus Dormibacteria</taxon>
        <taxon>Candidatus Aeolococcales</taxon>
        <taxon>Candidatus Aeolococcaceae</taxon>
        <taxon>Candidatus Aeolococcus</taxon>
    </lineage>
</organism>
<evidence type="ECO:0000313" key="8">
    <source>
        <dbReference type="Proteomes" id="UP000606991"/>
    </source>
</evidence>
<comment type="similarity">
    <text evidence="1">Belongs to the bacterial phospholipase C family.</text>
</comment>
<dbReference type="Pfam" id="PF04185">
    <property type="entry name" value="Phosphoesterase"/>
    <property type="match status" value="1"/>
</dbReference>
<evidence type="ECO:0000256" key="2">
    <source>
        <dbReference type="ARBA" id="ARBA00012018"/>
    </source>
</evidence>
<evidence type="ECO:0000256" key="6">
    <source>
        <dbReference type="SAM" id="Phobius"/>
    </source>
</evidence>
<evidence type="ECO:0000256" key="1">
    <source>
        <dbReference type="ARBA" id="ARBA00009717"/>
    </source>
</evidence>
<dbReference type="InterPro" id="IPR007312">
    <property type="entry name" value="Phosphoesterase"/>
</dbReference>
<dbReference type="RefSeq" id="WP_337311546.1">
    <property type="nucleotide sequence ID" value="NZ_JAEKNS010000090.1"/>
</dbReference>
<protein>
    <recommendedName>
        <fullName evidence="2">phospholipase C</fullName>
        <ecNumber evidence="2">3.1.4.3</ecNumber>
    </recommendedName>
</protein>
<dbReference type="EMBL" id="JAEKNS010000090">
    <property type="protein sequence ID" value="MBJ7594919.1"/>
    <property type="molecule type" value="Genomic_DNA"/>
</dbReference>
<sequence length="599" mass="63361">MEGRPSRRDVLKAGAGVAAGGALASSGLSPALLRAIAATQATCGTLADVRNVVIFIQENRSFDHYFGRYKGVRGFDDRSVRLSNTDDGTTIFKQSYPIDGIPGAPDPLLPFHINTSEPSTSQGECTNDIGHQWSDQHAMWNDGLMDSWVARHLQSNPGGNGKFAAITMGYYQGSPARDHSGDVDLYWALADNFTVCDNYFCSVIGGTDINRLYSMTGTADPDCWDGGGQFFDTKTGTIQSPGANLGTGHRWKPYPELLTAAGVSWKVYGTPDAHLGDNVLRYFPQYRPVGGNPTLAANAFGSNAFPGDFAADALAGQLPQVSWVLGSLVDTEHAPAPVEWGQDDAQKVVTALLNSPQWPNTVLFITYDENGGFFDHVPPPVPTLPAQRPGEFFDVSKLGPTALNEGAGFLNKPIGLGFRVPALVISPFARNANPTGGPLVCSDTFDHTSLLRFVEAVVKVHVPRRDPNTTTPGLSPWRESTTGDLTSAFNLAAAPDTSAPVLPLTNRGDPRVASECPAPTGTLASPSFSSGYPVPATAQMPTQESLPGPVRRPSGPDPNCPSPVVPEGGLLGAWALPAVAVGAGAVAAFLRRRGQRSPA</sequence>
<proteinExistence type="inferred from homology"/>
<dbReference type="InterPro" id="IPR006311">
    <property type="entry name" value="TAT_signal"/>
</dbReference>